<evidence type="ECO:0000313" key="4">
    <source>
        <dbReference type="Proteomes" id="UP000031327"/>
    </source>
</evidence>
<comment type="caution">
    <text evidence="3">The sequence shown here is derived from an EMBL/GenBank/DDBJ whole genome shotgun (WGS) entry which is preliminary data.</text>
</comment>
<dbReference type="AlphaFoldDB" id="A0A0C1QEY0"/>
<organism evidence="3 4">
    <name type="scientific">Pseudoalteromonas luteoviolacea</name>
    <dbReference type="NCBI Taxonomy" id="43657"/>
    <lineage>
        <taxon>Bacteria</taxon>
        <taxon>Pseudomonadati</taxon>
        <taxon>Pseudomonadota</taxon>
        <taxon>Gammaproteobacteria</taxon>
        <taxon>Alteromonadales</taxon>
        <taxon>Pseudoalteromonadaceae</taxon>
        <taxon>Pseudoalteromonas</taxon>
    </lineage>
</organism>
<dbReference type="Proteomes" id="UP000031327">
    <property type="component" value="Unassembled WGS sequence"/>
</dbReference>
<dbReference type="HAMAP" id="MF_00048">
    <property type="entry name" value="UPF0102"/>
    <property type="match status" value="1"/>
</dbReference>
<dbReference type="RefSeq" id="WP_039608186.1">
    <property type="nucleotide sequence ID" value="NZ_JWIC01000004.1"/>
</dbReference>
<dbReference type="OrthoDB" id="9794876at2"/>
<evidence type="ECO:0000313" key="3">
    <source>
        <dbReference type="EMBL" id="KID57890.1"/>
    </source>
</evidence>
<sequence>MLKRIFTNTRKKGQYFEEAAEHYLKKQGLTPIARNYLCRYGEIDLIMKDTHTWVFVEVKYRKSQQFGGAINTLSHQKQQRLRRSIYQYMQDFTLHNVALRVDFVAIQGDTPHTIQWIKNVF</sequence>
<dbReference type="SUPFAM" id="SSF52980">
    <property type="entry name" value="Restriction endonuclease-like"/>
    <property type="match status" value="1"/>
</dbReference>
<dbReference type="InterPro" id="IPR003509">
    <property type="entry name" value="UPF0102_YraN-like"/>
</dbReference>
<dbReference type="PANTHER" id="PTHR34039:SF1">
    <property type="entry name" value="UPF0102 PROTEIN YRAN"/>
    <property type="match status" value="1"/>
</dbReference>
<accession>A0A0C1QEY0</accession>
<dbReference type="InterPro" id="IPR011335">
    <property type="entry name" value="Restrct_endonuc-II-like"/>
</dbReference>
<dbReference type="CDD" id="cd20736">
    <property type="entry name" value="PoNe_Nuclease"/>
    <property type="match status" value="1"/>
</dbReference>
<comment type="similarity">
    <text evidence="1 2">Belongs to the UPF0102 family.</text>
</comment>
<dbReference type="PANTHER" id="PTHR34039">
    <property type="entry name" value="UPF0102 PROTEIN YRAN"/>
    <property type="match status" value="1"/>
</dbReference>
<dbReference type="NCBIfam" id="NF009150">
    <property type="entry name" value="PRK12497.1-3"/>
    <property type="match status" value="1"/>
</dbReference>
<evidence type="ECO:0000256" key="1">
    <source>
        <dbReference type="ARBA" id="ARBA00006738"/>
    </source>
</evidence>
<evidence type="ECO:0000256" key="2">
    <source>
        <dbReference type="HAMAP-Rule" id="MF_00048"/>
    </source>
</evidence>
<dbReference type="Gene3D" id="3.40.1350.10">
    <property type="match status" value="1"/>
</dbReference>
<dbReference type="GO" id="GO:0003676">
    <property type="term" value="F:nucleic acid binding"/>
    <property type="evidence" value="ECO:0007669"/>
    <property type="project" value="InterPro"/>
</dbReference>
<protein>
    <recommendedName>
        <fullName evidence="2">UPF0102 protein JF50_03840</fullName>
    </recommendedName>
</protein>
<dbReference type="EMBL" id="JWIC01000004">
    <property type="protein sequence ID" value="KID57890.1"/>
    <property type="molecule type" value="Genomic_DNA"/>
</dbReference>
<proteinExistence type="inferred from homology"/>
<name>A0A0C1QEY0_9GAMM</name>
<dbReference type="InterPro" id="IPR011856">
    <property type="entry name" value="tRNA_endonuc-like_dom_sf"/>
</dbReference>
<dbReference type="NCBIfam" id="TIGR00252">
    <property type="entry name" value="YraN family protein"/>
    <property type="match status" value="1"/>
</dbReference>
<reference evidence="3 4" key="1">
    <citation type="submission" date="2014-12" db="EMBL/GenBank/DDBJ databases">
        <title>Draft Genome Sequence of Pseudoalteromonas luteoviolacea HI1.</title>
        <authorList>
            <person name="Asahina A.Y."/>
            <person name="Hadfield M.G."/>
        </authorList>
    </citation>
    <scope>NUCLEOTIDE SEQUENCE [LARGE SCALE GENOMIC DNA]</scope>
    <source>
        <strain evidence="3 4">HI1</strain>
    </source>
</reference>
<dbReference type="Pfam" id="PF02021">
    <property type="entry name" value="UPF0102"/>
    <property type="match status" value="1"/>
</dbReference>
<gene>
    <name evidence="3" type="ORF">JF50_03840</name>
</gene>